<evidence type="ECO:0000313" key="2">
    <source>
        <dbReference type="EMBL" id="AGC46013.1"/>
    </source>
</evidence>
<keyword evidence="1" id="KW-0732">Signal</keyword>
<dbReference type="HOGENOM" id="CLU_1420689_0_0_7"/>
<dbReference type="EMBL" id="CP004025">
    <property type="protein sequence ID" value="AGC46013.1"/>
    <property type="molecule type" value="Genomic_DNA"/>
</dbReference>
<gene>
    <name evidence="2" type="ordered locus">MYSTI_04721</name>
</gene>
<accession>L7UD99</accession>
<name>L7UD99_MYXSD</name>
<dbReference type="eggNOG" id="ENOG5031FEB">
    <property type="taxonomic scope" value="Bacteria"/>
</dbReference>
<evidence type="ECO:0000313" key="3">
    <source>
        <dbReference type="Proteomes" id="UP000011131"/>
    </source>
</evidence>
<dbReference type="Gene3D" id="1.20.120.1490">
    <property type="match status" value="1"/>
</dbReference>
<evidence type="ECO:0008006" key="4">
    <source>
        <dbReference type="Google" id="ProtNLM"/>
    </source>
</evidence>
<feature type="chain" id="PRO_5003983866" description="Periplasmic heavy metal sensor" evidence="1">
    <location>
        <begin position="25"/>
        <end position="194"/>
    </location>
</feature>
<dbReference type="STRING" id="1278073.MYSTI_04721"/>
<sequence length="194" mass="20910">MKKSIVSLGAALLAPLLWTSPASAQGESEGVVIHRLPALATTVQLDGPGGPDVLPPLGPLPAASYGIPPHVAEKLGIQRELVKQIQDATFDANDALIPLEADLKRAQLQLERLIRADASEESAIFRQLEEVGRAETAVRRNRLGLMVRIKKMLGPDLWQKLEAEMGVMRIHKGVRILRGPPAMGEPASPAPRKP</sequence>
<dbReference type="KEGG" id="msd:MYSTI_04721"/>
<dbReference type="RefSeq" id="WP_015350269.1">
    <property type="nucleotide sequence ID" value="NC_020126.1"/>
</dbReference>
<keyword evidence="3" id="KW-1185">Reference proteome</keyword>
<evidence type="ECO:0000256" key="1">
    <source>
        <dbReference type="SAM" id="SignalP"/>
    </source>
</evidence>
<dbReference type="OrthoDB" id="5518903at2"/>
<reference evidence="2 3" key="1">
    <citation type="journal article" date="2013" name="Genome Announc.">
        <title>Complete genome sequence of Myxococcus stipitatus strain DSM 14675, a fruiting myxobacterium.</title>
        <authorList>
            <person name="Huntley S."/>
            <person name="Kneip S."/>
            <person name="Treuner-Lange A."/>
            <person name="Sogaard-Andersen L."/>
        </authorList>
    </citation>
    <scope>NUCLEOTIDE SEQUENCE [LARGE SCALE GENOMIC DNA]</scope>
    <source>
        <strain evidence="3">DSM 14675 / JCM 12634 / Mx s8</strain>
    </source>
</reference>
<organism evidence="2 3">
    <name type="scientific">Myxococcus stipitatus (strain DSM 14675 / JCM 12634 / Mx s8)</name>
    <dbReference type="NCBI Taxonomy" id="1278073"/>
    <lineage>
        <taxon>Bacteria</taxon>
        <taxon>Pseudomonadati</taxon>
        <taxon>Myxococcota</taxon>
        <taxon>Myxococcia</taxon>
        <taxon>Myxococcales</taxon>
        <taxon>Cystobacterineae</taxon>
        <taxon>Myxococcaceae</taxon>
        <taxon>Myxococcus</taxon>
    </lineage>
</organism>
<dbReference type="PATRIC" id="fig|1278073.3.peg.4795"/>
<proteinExistence type="predicted"/>
<feature type="signal peptide" evidence="1">
    <location>
        <begin position="1"/>
        <end position="24"/>
    </location>
</feature>
<dbReference type="Proteomes" id="UP000011131">
    <property type="component" value="Chromosome"/>
</dbReference>
<dbReference type="AlphaFoldDB" id="L7UD99"/>
<protein>
    <recommendedName>
        <fullName evidence="4">Periplasmic heavy metal sensor</fullName>
    </recommendedName>
</protein>